<dbReference type="NCBIfam" id="TIGR03141">
    <property type="entry name" value="cytochro_ccmD"/>
    <property type="match status" value="1"/>
</dbReference>
<dbReference type="PANTHER" id="PTHR37531">
    <property type="entry name" value="HEME EXPORTER PROTEIN D"/>
    <property type="match status" value="1"/>
</dbReference>
<evidence type="ECO:0000256" key="1">
    <source>
        <dbReference type="ARBA" id="ARBA00002442"/>
    </source>
</evidence>
<evidence type="ECO:0000256" key="8">
    <source>
        <dbReference type="ARBA" id="ARBA00022692"/>
    </source>
</evidence>
<proteinExistence type="inferred from homology"/>
<gene>
    <name evidence="13" type="primary">ccmD</name>
    <name evidence="13" type="ORF">DC094_15535</name>
</gene>
<dbReference type="PANTHER" id="PTHR37531:SF1">
    <property type="entry name" value="HEME EXPORTER PROTEIN D"/>
    <property type="match status" value="1"/>
</dbReference>
<keyword evidence="7 12" id="KW-0997">Cell inner membrane</keyword>
<evidence type="ECO:0000256" key="12">
    <source>
        <dbReference type="RuleBase" id="RU363101"/>
    </source>
</evidence>
<dbReference type="InterPro" id="IPR007078">
    <property type="entry name" value="Haem_export_protD_CcmD"/>
</dbReference>
<evidence type="ECO:0000256" key="6">
    <source>
        <dbReference type="ARBA" id="ARBA00022475"/>
    </source>
</evidence>
<comment type="similarity">
    <text evidence="3 12">Belongs to the CcmD/CycX/HelD family.</text>
</comment>
<dbReference type="InterPro" id="IPR052075">
    <property type="entry name" value="Heme_exporter_D"/>
</dbReference>
<evidence type="ECO:0000256" key="10">
    <source>
        <dbReference type="ARBA" id="ARBA00022989"/>
    </source>
</evidence>
<comment type="caution">
    <text evidence="13">The sequence shown here is derived from an EMBL/GenBank/DDBJ whole genome shotgun (WGS) entry which is preliminary data.</text>
</comment>
<evidence type="ECO:0000256" key="7">
    <source>
        <dbReference type="ARBA" id="ARBA00022519"/>
    </source>
</evidence>
<reference evidence="13 14" key="1">
    <citation type="submission" date="2018-04" db="EMBL/GenBank/DDBJ databases">
        <title>Thalassorhabdus spongiae gen. nov., sp. nov., isolated from a marine sponge in South-West Iceland.</title>
        <authorList>
            <person name="Knobloch S."/>
            <person name="Daussin A."/>
            <person name="Johannsson R."/>
            <person name="Marteinsson V.T."/>
        </authorList>
    </citation>
    <scope>NUCLEOTIDE SEQUENCE [LARGE SCALE GENOMIC DNA]</scope>
    <source>
        <strain evidence="13 14">Hp12</strain>
    </source>
</reference>
<name>A0A2V1GZ90_9GAMM</name>
<protein>
    <recommendedName>
        <fullName evidence="4 12">Heme exporter protein D</fullName>
    </recommendedName>
</protein>
<feature type="transmembrane region" description="Helical" evidence="12">
    <location>
        <begin position="20"/>
        <end position="37"/>
    </location>
</feature>
<dbReference type="OrthoDB" id="9815607at2"/>
<keyword evidence="5 12" id="KW-0813">Transport</keyword>
<comment type="subcellular location">
    <subcellularLocation>
        <location evidence="2 12">Cell inner membrane</location>
        <topology evidence="2 12">Single-pass membrane protein</topology>
    </subcellularLocation>
</comment>
<keyword evidence="11 12" id="KW-0472">Membrane</keyword>
<keyword evidence="10 12" id="KW-1133">Transmembrane helix</keyword>
<accession>A0A2V1GZ90</accession>
<dbReference type="GO" id="GO:0017004">
    <property type="term" value="P:cytochrome complex assembly"/>
    <property type="evidence" value="ECO:0007669"/>
    <property type="project" value="UniProtKB-KW"/>
</dbReference>
<keyword evidence="6 12" id="KW-1003">Cell membrane</keyword>
<keyword evidence="8 12" id="KW-0812">Transmembrane</keyword>
<comment type="function">
    <text evidence="1 12">Required for the export of heme to the periplasm for the biogenesis of c-type cytochromes.</text>
</comment>
<dbReference type="AlphaFoldDB" id="A0A2V1GZ90"/>
<evidence type="ECO:0000313" key="14">
    <source>
        <dbReference type="Proteomes" id="UP000244906"/>
    </source>
</evidence>
<organism evidence="13 14">
    <name type="scientific">Pelagibaculum spongiae</name>
    <dbReference type="NCBI Taxonomy" id="2080658"/>
    <lineage>
        <taxon>Bacteria</taxon>
        <taxon>Pseudomonadati</taxon>
        <taxon>Pseudomonadota</taxon>
        <taxon>Gammaproteobacteria</taxon>
        <taxon>Oceanospirillales</taxon>
        <taxon>Pelagibaculum</taxon>
    </lineage>
</organism>
<dbReference type="Proteomes" id="UP000244906">
    <property type="component" value="Unassembled WGS sequence"/>
</dbReference>
<dbReference type="GO" id="GO:0005886">
    <property type="term" value="C:plasma membrane"/>
    <property type="evidence" value="ECO:0007669"/>
    <property type="project" value="UniProtKB-SubCell"/>
</dbReference>
<dbReference type="Pfam" id="PF04995">
    <property type="entry name" value="CcmD"/>
    <property type="match status" value="1"/>
</dbReference>
<keyword evidence="9 12" id="KW-0201">Cytochrome c-type biogenesis</keyword>
<evidence type="ECO:0000256" key="4">
    <source>
        <dbReference type="ARBA" id="ARBA00016461"/>
    </source>
</evidence>
<evidence type="ECO:0000256" key="9">
    <source>
        <dbReference type="ARBA" id="ARBA00022748"/>
    </source>
</evidence>
<evidence type="ECO:0000256" key="5">
    <source>
        <dbReference type="ARBA" id="ARBA00022448"/>
    </source>
</evidence>
<dbReference type="RefSeq" id="WP_116688044.1">
    <property type="nucleotide sequence ID" value="NZ_CAWNYD010000007.1"/>
</dbReference>
<dbReference type="GO" id="GO:1903607">
    <property type="term" value="P:cytochrome c biosynthetic process"/>
    <property type="evidence" value="ECO:0007669"/>
    <property type="project" value="TreeGrafter"/>
</dbReference>
<evidence type="ECO:0000256" key="3">
    <source>
        <dbReference type="ARBA" id="ARBA00008741"/>
    </source>
</evidence>
<sequence>MNFHFDSFADFLAMGGYGYYVWIAYGVFAAVMVFNLLQPGFVRKSLMAEIRSRVRRKAREKTQAKGGQ</sequence>
<evidence type="ECO:0000256" key="11">
    <source>
        <dbReference type="ARBA" id="ARBA00023136"/>
    </source>
</evidence>
<keyword evidence="14" id="KW-1185">Reference proteome</keyword>
<dbReference type="GO" id="GO:0015886">
    <property type="term" value="P:heme transport"/>
    <property type="evidence" value="ECO:0007669"/>
    <property type="project" value="InterPro"/>
</dbReference>
<evidence type="ECO:0000313" key="13">
    <source>
        <dbReference type="EMBL" id="PVZ66680.1"/>
    </source>
</evidence>
<evidence type="ECO:0000256" key="2">
    <source>
        <dbReference type="ARBA" id="ARBA00004377"/>
    </source>
</evidence>
<dbReference type="EMBL" id="QDDL01000007">
    <property type="protein sequence ID" value="PVZ66680.1"/>
    <property type="molecule type" value="Genomic_DNA"/>
</dbReference>